<keyword evidence="1" id="KW-0547">Nucleotide-binding</keyword>
<dbReference type="RefSeq" id="XP_022644978.1">
    <property type="nucleotide sequence ID" value="XM_022789243.1"/>
</dbReference>
<reference evidence="4" key="1">
    <citation type="submission" date="2021-01" db="UniProtKB">
        <authorList>
            <consortium name="EnsemblMetazoa"/>
        </authorList>
    </citation>
    <scope>IDENTIFICATION</scope>
</reference>
<dbReference type="AlphaFoldDB" id="A0A7M7J010"/>
<evidence type="ECO:0000256" key="3">
    <source>
        <dbReference type="ARBA" id="ARBA00023288"/>
    </source>
</evidence>
<name>A0A7M7J010_VARDE</name>
<dbReference type="PROSITE" id="PS51417">
    <property type="entry name" value="ARF"/>
    <property type="match status" value="1"/>
</dbReference>
<dbReference type="RefSeq" id="XP_022644968.1">
    <property type="nucleotide sequence ID" value="XM_022789233.1"/>
</dbReference>
<evidence type="ECO:0000313" key="4">
    <source>
        <dbReference type="EnsemblMetazoa" id="XP_022644968"/>
    </source>
</evidence>
<accession>A0A7M7J010</accession>
<dbReference type="EnsemblMetazoa" id="XM_022789233">
    <property type="protein sequence ID" value="XP_022644968"/>
    <property type="gene ID" value="LOC111243524"/>
</dbReference>
<dbReference type="Gene3D" id="3.40.50.300">
    <property type="entry name" value="P-loop containing nucleotide triphosphate hydrolases"/>
    <property type="match status" value="1"/>
</dbReference>
<dbReference type="PROSITE" id="PS51421">
    <property type="entry name" value="RAS"/>
    <property type="match status" value="1"/>
</dbReference>
<dbReference type="InterPro" id="IPR005225">
    <property type="entry name" value="Small_GTP-bd"/>
</dbReference>
<proteinExistence type="predicted"/>
<keyword evidence="5" id="KW-1185">Reference proteome</keyword>
<dbReference type="SMART" id="SM00173">
    <property type="entry name" value="RAS"/>
    <property type="match status" value="1"/>
</dbReference>
<dbReference type="SMART" id="SM00176">
    <property type="entry name" value="RAN"/>
    <property type="match status" value="1"/>
</dbReference>
<dbReference type="SUPFAM" id="SSF52540">
    <property type="entry name" value="P-loop containing nucleoside triphosphate hydrolases"/>
    <property type="match status" value="1"/>
</dbReference>
<keyword evidence="3" id="KW-0449">Lipoprotein</keyword>
<organism evidence="4 5">
    <name type="scientific">Varroa destructor</name>
    <name type="common">Honeybee mite</name>
    <dbReference type="NCBI Taxonomy" id="109461"/>
    <lineage>
        <taxon>Eukaryota</taxon>
        <taxon>Metazoa</taxon>
        <taxon>Ecdysozoa</taxon>
        <taxon>Arthropoda</taxon>
        <taxon>Chelicerata</taxon>
        <taxon>Arachnida</taxon>
        <taxon>Acari</taxon>
        <taxon>Parasitiformes</taxon>
        <taxon>Mesostigmata</taxon>
        <taxon>Gamasina</taxon>
        <taxon>Dermanyssoidea</taxon>
        <taxon>Varroidae</taxon>
        <taxon>Varroa</taxon>
    </lineage>
</organism>
<dbReference type="GO" id="GO:0003924">
    <property type="term" value="F:GTPase activity"/>
    <property type="evidence" value="ECO:0007669"/>
    <property type="project" value="InterPro"/>
</dbReference>
<dbReference type="NCBIfam" id="TIGR00231">
    <property type="entry name" value="small_GTP"/>
    <property type="match status" value="1"/>
</dbReference>
<dbReference type="PROSITE" id="PS51419">
    <property type="entry name" value="RAB"/>
    <property type="match status" value="1"/>
</dbReference>
<dbReference type="OMA" id="HRITLHI"/>
<dbReference type="InterPro" id="IPR050227">
    <property type="entry name" value="Rab"/>
</dbReference>
<dbReference type="OrthoDB" id="10323458at2759"/>
<evidence type="ECO:0000256" key="2">
    <source>
        <dbReference type="ARBA" id="ARBA00023134"/>
    </source>
</evidence>
<dbReference type="CDD" id="cd00154">
    <property type="entry name" value="Rab"/>
    <property type="match status" value="1"/>
</dbReference>
<protein>
    <submittedName>
        <fullName evidence="4">Uncharacterized protein</fullName>
    </submittedName>
</protein>
<dbReference type="Pfam" id="PF00071">
    <property type="entry name" value="Ras"/>
    <property type="match status" value="1"/>
</dbReference>
<evidence type="ECO:0000313" key="5">
    <source>
        <dbReference type="Proteomes" id="UP000594260"/>
    </source>
</evidence>
<dbReference type="InterPro" id="IPR001806">
    <property type="entry name" value="Small_GTPase"/>
</dbReference>
<dbReference type="SMART" id="SM00174">
    <property type="entry name" value="RHO"/>
    <property type="match status" value="1"/>
</dbReference>
<dbReference type="GO" id="GO:0005525">
    <property type="term" value="F:GTP binding"/>
    <property type="evidence" value="ECO:0007669"/>
    <property type="project" value="UniProtKB-KW"/>
</dbReference>
<dbReference type="EnsemblMetazoa" id="XM_022789243">
    <property type="protein sequence ID" value="XP_022644978"/>
    <property type="gene ID" value="LOC111243524"/>
</dbReference>
<dbReference type="Proteomes" id="UP000594260">
    <property type="component" value="Unplaced"/>
</dbReference>
<dbReference type="PRINTS" id="PR00449">
    <property type="entry name" value="RASTRNSFRMNG"/>
</dbReference>
<dbReference type="PANTHER" id="PTHR47977">
    <property type="entry name" value="RAS-RELATED PROTEIN RAB"/>
    <property type="match status" value="1"/>
</dbReference>
<sequence length="235" mass="25600">MSTVTMRGGVREGGDKTTSNTEAHFKILLLGDSNVGKTSLLRRYTEQGANPAEVRPTIGMDFRVRTIRIGNHRITLHIWDTAGQERFKSITSSYFRGADGALLVYDASSRASFAGLTGWLKELNRRATEPVVKVLVANKADLSPSKVPNTEGRALANAHNMSFMSTSAATGSNVTSAFFVLAQRLIEESVKFNNPRDYPQAGDGPFDNGMESNGSLGAVHIGKTVSRMRRICDFI</sequence>
<dbReference type="InterPro" id="IPR027417">
    <property type="entry name" value="P-loop_NTPase"/>
</dbReference>
<dbReference type="FunFam" id="3.40.50.300:FF:001129">
    <property type="entry name" value="ras-related protein Rab-44 isoform X2"/>
    <property type="match status" value="1"/>
</dbReference>
<dbReference type="SMART" id="SM00177">
    <property type="entry name" value="ARF"/>
    <property type="match status" value="1"/>
</dbReference>
<dbReference type="InParanoid" id="A0A7M7J010"/>
<evidence type="ECO:0000256" key="1">
    <source>
        <dbReference type="ARBA" id="ARBA00022741"/>
    </source>
</evidence>
<dbReference type="KEGG" id="vde:111243524"/>
<keyword evidence="2" id="KW-0342">GTP-binding</keyword>
<dbReference type="GeneID" id="111243524"/>
<dbReference type="SMART" id="SM00175">
    <property type="entry name" value="RAB"/>
    <property type="match status" value="1"/>
</dbReference>